<organism evidence="5 6">
    <name type="scientific">Cryptococcus depauperatus CBS 7841</name>
    <dbReference type="NCBI Taxonomy" id="1295531"/>
    <lineage>
        <taxon>Eukaryota</taxon>
        <taxon>Fungi</taxon>
        <taxon>Dikarya</taxon>
        <taxon>Basidiomycota</taxon>
        <taxon>Agaricomycotina</taxon>
        <taxon>Tremellomycetes</taxon>
        <taxon>Tremellales</taxon>
        <taxon>Cryptococcaceae</taxon>
        <taxon>Cryptococcus</taxon>
    </lineage>
</organism>
<dbReference type="InterPro" id="IPR021109">
    <property type="entry name" value="Peptidase_aspartic_dom_sf"/>
</dbReference>
<keyword evidence="3" id="KW-0732">Signal</keyword>
<sequence length="474" mass="50612">MLVSLSLTFLPLVLATAIPSNTHNYVPLQALKSRQFSDYLDERQAWLIGQAKGLRVKYESLLNDEGKEMLRRDRLEEMAKRDLKGRATGTVNLVDVSLDASYCGQVTIGSQNSQFLVIMDTGSSDLFKTSNTPFNISYGSGDAEGYIGNDDVKMAGFTVTGQTFAVVTETSADILKAPLSGLMGLAFDKIASSGSKPWWQTLVESGSWDSPEMGVFMKRYRGDNSATKIEQDGGAIIFGGLDTSKYDGGLNYVSIADSDRDYWRIPLEGMSVQGNRIDVSSSFGGNPQCAIDTGTTLIGVPFATAESIYSQIPGAEALPSSILGASGYYQYPCDTNVAVKLQFGGQQYTISKADMNLGSFTTDTSMCTGAFFVQQLSSRSPVQWIVGASFLKNVYTSFRYNPAAIGFAALKDNGGSTAGNSSVPTRPNGNGNSTIIRGSGTATTVGTHTPSRSAGNSVKSEIAIRGIVLGENHD</sequence>
<dbReference type="PROSITE" id="PS51767">
    <property type="entry name" value="PEPTIDASE_A1"/>
    <property type="match status" value="1"/>
</dbReference>
<dbReference type="SUPFAM" id="SSF50630">
    <property type="entry name" value="Acid proteases"/>
    <property type="match status" value="1"/>
</dbReference>
<accession>A0AAJ8JSY9</accession>
<keyword evidence="6" id="KW-1185">Reference proteome</keyword>
<dbReference type="InterPro" id="IPR033121">
    <property type="entry name" value="PEPTIDASE_A1"/>
</dbReference>
<dbReference type="CDD" id="cd05471">
    <property type="entry name" value="pepsin_like"/>
    <property type="match status" value="1"/>
</dbReference>
<name>A0AAJ8JSY9_9TREE</name>
<dbReference type="PANTHER" id="PTHR47966:SF6">
    <property type="entry name" value="PEPTIDASE A1 DOMAIN-CONTAINING PROTEIN"/>
    <property type="match status" value="1"/>
</dbReference>
<reference evidence="5" key="2">
    <citation type="journal article" date="2022" name="Elife">
        <title>Obligate sexual reproduction of a homothallic fungus closely related to the Cryptococcus pathogenic species complex.</title>
        <authorList>
            <person name="Passer A.R."/>
            <person name="Clancey S.A."/>
            <person name="Shea T."/>
            <person name="David-Palma M."/>
            <person name="Averette A.F."/>
            <person name="Boekhout T."/>
            <person name="Porcel B.M."/>
            <person name="Nowrousian M."/>
            <person name="Cuomo C.A."/>
            <person name="Sun S."/>
            <person name="Heitman J."/>
            <person name="Coelho M.A."/>
        </authorList>
    </citation>
    <scope>NUCLEOTIDE SEQUENCE</scope>
    <source>
        <strain evidence="5">CBS 7841</strain>
    </source>
</reference>
<evidence type="ECO:0000313" key="6">
    <source>
        <dbReference type="Proteomes" id="UP000094043"/>
    </source>
</evidence>
<reference evidence="5" key="1">
    <citation type="submission" date="2016-06" db="EMBL/GenBank/DDBJ databases">
        <authorList>
            <person name="Cuomo C."/>
            <person name="Litvintseva A."/>
            <person name="Heitman J."/>
            <person name="Chen Y."/>
            <person name="Sun S."/>
            <person name="Springer D."/>
            <person name="Dromer F."/>
            <person name="Young S."/>
            <person name="Zeng Q."/>
            <person name="Chapman S."/>
            <person name="Gujja S."/>
            <person name="Saif S."/>
            <person name="Birren B."/>
        </authorList>
    </citation>
    <scope>NUCLEOTIDE SEQUENCE</scope>
    <source>
        <strain evidence="5">CBS 7841</strain>
    </source>
</reference>
<dbReference type="InterPro" id="IPR034164">
    <property type="entry name" value="Pepsin-like_dom"/>
</dbReference>
<evidence type="ECO:0000256" key="3">
    <source>
        <dbReference type="SAM" id="SignalP"/>
    </source>
</evidence>
<dbReference type="GeneID" id="91087228"/>
<dbReference type="Proteomes" id="UP000094043">
    <property type="component" value="Chromosome 3"/>
</dbReference>
<dbReference type="EMBL" id="CP143786">
    <property type="protein sequence ID" value="WVN87822.1"/>
    <property type="molecule type" value="Genomic_DNA"/>
</dbReference>
<dbReference type="PANTHER" id="PTHR47966">
    <property type="entry name" value="BETA-SITE APP-CLEAVING ENZYME, ISOFORM A-RELATED"/>
    <property type="match status" value="1"/>
</dbReference>
<feature type="domain" description="Peptidase A1" evidence="4">
    <location>
        <begin position="92"/>
        <end position="408"/>
    </location>
</feature>
<dbReference type="GO" id="GO:0004190">
    <property type="term" value="F:aspartic-type endopeptidase activity"/>
    <property type="evidence" value="ECO:0007669"/>
    <property type="project" value="InterPro"/>
</dbReference>
<dbReference type="Pfam" id="PF00026">
    <property type="entry name" value="Asp"/>
    <property type="match status" value="1"/>
</dbReference>
<feature type="chain" id="PRO_5042548498" description="Peptidase A1 domain-containing protein" evidence="3">
    <location>
        <begin position="16"/>
        <end position="474"/>
    </location>
</feature>
<dbReference type="FunFam" id="2.40.70.10:FF:000067">
    <property type="entry name" value="Endopeptidase, putative"/>
    <property type="match status" value="1"/>
</dbReference>
<dbReference type="Gene3D" id="2.40.70.10">
    <property type="entry name" value="Acid Proteases"/>
    <property type="match status" value="3"/>
</dbReference>
<comment type="similarity">
    <text evidence="1">Belongs to the peptidase A1 family.</text>
</comment>
<gene>
    <name evidence="5" type="ORF">L203_103017</name>
</gene>
<proteinExistence type="inferred from homology"/>
<feature type="region of interest" description="Disordered" evidence="2">
    <location>
        <begin position="416"/>
        <end position="457"/>
    </location>
</feature>
<evidence type="ECO:0000256" key="2">
    <source>
        <dbReference type="SAM" id="MobiDB-lite"/>
    </source>
</evidence>
<dbReference type="InterPro" id="IPR001461">
    <property type="entry name" value="Aspartic_peptidase_A1"/>
</dbReference>
<evidence type="ECO:0000313" key="5">
    <source>
        <dbReference type="EMBL" id="WVN87822.1"/>
    </source>
</evidence>
<feature type="signal peptide" evidence="3">
    <location>
        <begin position="1"/>
        <end position="15"/>
    </location>
</feature>
<evidence type="ECO:0000256" key="1">
    <source>
        <dbReference type="ARBA" id="ARBA00007447"/>
    </source>
</evidence>
<dbReference type="GO" id="GO:0006508">
    <property type="term" value="P:proteolysis"/>
    <property type="evidence" value="ECO:0007669"/>
    <property type="project" value="InterPro"/>
</dbReference>
<dbReference type="KEGG" id="cdep:91087228"/>
<evidence type="ECO:0000259" key="4">
    <source>
        <dbReference type="PROSITE" id="PS51767"/>
    </source>
</evidence>
<dbReference type="RefSeq" id="XP_066068522.1">
    <property type="nucleotide sequence ID" value="XM_066212425.1"/>
</dbReference>
<dbReference type="PRINTS" id="PR00792">
    <property type="entry name" value="PEPSIN"/>
</dbReference>
<protein>
    <recommendedName>
        <fullName evidence="4">Peptidase A1 domain-containing protein</fullName>
    </recommendedName>
</protein>
<dbReference type="AlphaFoldDB" id="A0AAJ8JSY9"/>
<reference evidence="5" key="3">
    <citation type="submission" date="2024-01" db="EMBL/GenBank/DDBJ databases">
        <authorList>
            <person name="Coelho M.A."/>
            <person name="David-Palma M."/>
            <person name="Shea T."/>
            <person name="Sun S."/>
            <person name="Cuomo C.A."/>
            <person name="Heitman J."/>
        </authorList>
    </citation>
    <scope>NUCLEOTIDE SEQUENCE</scope>
    <source>
        <strain evidence="5">CBS 7841</strain>
    </source>
</reference>